<evidence type="ECO:0000256" key="2">
    <source>
        <dbReference type="ARBA" id="ARBA00023043"/>
    </source>
</evidence>
<evidence type="ECO:0000313" key="5">
    <source>
        <dbReference type="Proteomes" id="UP001175000"/>
    </source>
</evidence>
<dbReference type="PROSITE" id="PS50088">
    <property type="entry name" value="ANK_REPEAT"/>
    <property type="match status" value="1"/>
</dbReference>
<feature type="repeat" description="ANK" evidence="3">
    <location>
        <begin position="135"/>
        <end position="167"/>
    </location>
</feature>
<dbReference type="Pfam" id="PF12796">
    <property type="entry name" value="Ank_2"/>
    <property type="match status" value="1"/>
</dbReference>
<dbReference type="EMBL" id="JAULSU010000001">
    <property type="protein sequence ID" value="KAK0634037.1"/>
    <property type="molecule type" value="Genomic_DNA"/>
</dbReference>
<proteinExistence type="predicted"/>
<gene>
    <name evidence="4" type="ORF">B0T14DRAFT_492080</name>
</gene>
<keyword evidence="2 3" id="KW-0040">ANK repeat</keyword>
<evidence type="ECO:0000256" key="1">
    <source>
        <dbReference type="ARBA" id="ARBA00022737"/>
    </source>
</evidence>
<dbReference type="PROSITE" id="PS50297">
    <property type="entry name" value="ANK_REP_REGION"/>
    <property type="match status" value="1"/>
</dbReference>
<dbReference type="InterPro" id="IPR050745">
    <property type="entry name" value="Multifunctional_regulatory"/>
</dbReference>
<evidence type="ECO:0000313" key="4">
    <source>
        <dbReference type="EMBL" id="KAK0634037.1"/>
    </source>
</evidence>
<dbReference type="InterPro" id="IPR002110">
    <property type="entry name" value="Ankyrin_rpt"/>
</dbReference>
<dbReference type="Proteomes" id="UP001175000">
    <property type="component" value="Unassembled WGS sequence"/>
</dbReference>
<sequence>MPDILVTIGQGDPEKPAVPASEGPYGRLLAIKEFLEQQKRDMGILIQKGAAERDKVTDVIRWVTLLISIERDHLDVRKKLGEAHFSSSHLYLEEGKAKKWRAWAQGSQYLFSFEATEVVETLLAANVDALAKDHGGMTALHYAAAFERPLILEFLLLMGYNANGKDENGDTAPSLAIKLYKSTVGEMLLRHGAVLDAEAKVLASSASSQIRELVSQLDSANIDPQGLRDPEGEENHLYFADISTGPSQCRYCDVLRWFAEPRRGASYSYHPSVQSLRTSANASCLLLEFVLQELEQKENQDDASHREGGLVVAVDQSSTQGSRMDRKDKLVLSSGDTPVLTYELCVDSAGSPLPALDWLTVITIKESPDMETVIGWVEASKVATSSSWASLWRTPIAPPTRIRWC</sequence>
<comment type="caution">
    <text evidence="4">The sequence shown here is derived from an EMBL/GenBank/DDBJ whole genome shotgun (WGS) entry which is preliminary data.</text>
</comment>
<dbReference type="InterPro" id="IPR036770">
    <property type="entry name" value="Ankyrin_rpt-contain_sf"/>
</dbReference>
<name>A0AA39XHD5_9PEZI</name>
<reference evidence="4" key="1">
    <citation type="submission" date="2023-06" db="EMBL/GenBank/DDBJ databases">
        <title>Genome-scale phylogeny and comparative genomics of the fungal order Sordariales.</title>
        <authorList>
            <consortium name="Lawrence Berkeley National Laboratory"/>
            <person name="Hensen N."/>
            <person name="Bonometti L."/>
            <person name="Westerberg I."/>
            <person name="Brannstrom I.O."/>
            <person name="Guillou S."/>
            <person name="Cros-Aarteil S."/>
            <person name="Calhoun S."/>
            <person name="Haridas S."/>
            <person name="Kuo A."/>
            <person name="Mondo S."/>
            <person name="Pangilinan J."/>
            <person name="Riley R."/>
            <person name="Labutti K."/>
            <person name="Andreopoulos B."/>
            <person name="Lipzen A."/>
            <person name="Chen C."/>
            <person name="Yanf M."/>
            <person name="Daum C."/>
            <person name="Ng V."/>
            <person name="Clum A."/>
            <person name="Steindorff A."/>
            <person name="Ohm R."/>
            <person name="Martin F."/>
            <person name="Silar P."/>
            <person name="Natvig D."/>
            <person name="Lalanne C."/>
            <person name="Gautier V."/>
            <person name="Ament-Velasquez S.L."/>
            <person name="Kruys A."/>
            <person name="Hutchinson M.I."/>
            <person name="Powell A.J."/>
            <person name="Barry K."/>
            <person name="Miller A.N."/>
            <person name="Grigoriev I.V."/>
            <person name="Debuchy R."/>
            <person name="Gladieux P."/>
            <person name="Thoren M.H."/>
            <person name="Johannesson H."/>
        </authorList>
    </citation>
    <scope>NUCLEOTIDE SEQUENCE</scope>
    <source>
        <strain evidence="4">CBS 606.72</strain>
    </source>
</reference>
<dbReference type="PANTHER" id="PTHR24189">
    <property type="entry name" value="MYOTROPHIN"/>
    <property type="match status" value="1"/>
</dbReference>
<accession>A0AA39XHD5</accession>
<keyword evidence="5" id="KW-1185">Reference proteome</keyword>
<dbReference type="AlphaFoldDB" id="A0AA39XHD5"/>
<protein>
    <submittedName>
        <fullName evidence="4">Uncharacterized protein</fullName>
    </submittedName>
</protein>
<organism evidence="4 5">
    <name type="scientific">Immersiella caudata</name>
    <dbReference type="NCBI Taxonomy" id="314043"/>
    <lineage>
        <taxon>Eukaryota</taxon>
        <taxon>Fungi</taxon>
        <taxon>Dikarya</taxon>
        <taxon>Ascomycota</taxon>
        <taxon>Pezizomycotina</taxon>
        <taxon>Sordariomycetes</taxon>
        <taxon>Sordariomycetidae</taxon>
        <taxon>Sordariales</taxon>
        <taxon>Lasiosphaeriaceae</taxon>
        <taxon>Immersiella</taxon>
    </lineage>
</organism>
<dbReference type="SUPFAM" id="SSF48403">
    <property type="entry name" value="Ankyrin repeat"/>
    <property type="match status" value="1"/>
</dbReference>
<dbReference type="PANTHER" id="PTHR24189:SF50">
    <property type="entry name" value="ANKYRIN REPEAT AND SOCS BOX PROTEIN 2"/>
    <property type="match status" value="1"/>
</dbReference>
<dbReference type="Gene3D" id="1.25.40.20">
    <property type="entry name" value="Ankyrin repeat-containing domain"/>
    <property type="match status" value="1"/>
</dbReference>
<evidence type="ECO:0000256" key="3">
    <source>
        <dbReference type="PROSITE-ProRule" id="PRU00023"/>
    </source>
</evidence>
<keyword evidence="1" id="KW-0677">Repeat</keyword>